<name>A0ABY3YM77_9FLAO</name>
<dbReference type="SMART" id="SM00028">
    <property type="entry name" value="TPR"/>
    <property type="match status" value="7"/>
</dbReference>
<keyword evidence="8" id="KW-0472">Membrane</keyword>
<dbReference type="PROSITE" id="PS50005">
    <property type="entry name" value="TPR"/>
    <property type="match status" value="1"/>
</dbReference>
<dbReference type="PROSITE" id="PS50109">
    <property type="entry name" value="HIS_KIN"/>
    <property type="match status" value="1"/>
</dbReference>
<dbReference type="RefSeq" id="WP_242937162.1">
    <property type="nucleotide sequence ID" value="NZ_CP094326.1"/>
</dbReference>
<keyword evidence="8" id="KW-1133">Transmembrane helix</keyword>
<dbReference type="InterPro" id="IPR019734">
    <property type="entry name" value="TPR_rpt"/>
</dbReference>
<evidence type="ECO:0000256" key="4">
    <source>
        <dbReference type="ARBA" id="ARBA00022777"/>
    </source>
</evidence>
<feature type="repeat" description="TPR" evidence="6">
    <location>
        <begin position="187"/>
        <end position="220"/>
    </location>
</feature>
<dbReference type="InterPro" id="IPR050736">
    <property type="entry name" value="Sensor_HK_Regulatory"/>
</dbReference>
<dbReference type="SUPFAM" id="SSF48452">
    <property type="entry name" value="TPR-like"/>
    <property type="match status" value="2"/>
</dbReference>
<dbReference type="PANTHER" id="PTHR43711:SF31">
    <property type="entry name" value="HISTIDINE KINASE"/>
    <property type="match status" value="1"/>
</dbReference>
<dbReference type="Gene3D" id="3.30.565.10">
    <property type="entry name" value="Histidine kinase-like ATPase, C-terminal domain"/>
    <property type="match status" value="1"/>
</dbReference>
<dbReference type="InterPro" id="IPR005467">
    <property type="entry name" value="His_kinase_dom"/>
</dbReference>
<evidence type="ECO:0000256" key="7">
    <source>
        <dbReference type="SAM" id="Coils"/>
    </source>
</evidence>
<dbReference type="SMART" id="SM00387">
    <property type="entry name" value="HATPase_c"/>
    <property type="match status" value="1"/>
</dbReference>
<evidence type="ECO:0000256" key="1">
    <source>
        <dbReference type="ARBA" id="ARBA00000085"/>
    </source>
</evidence>
<dbReference type="Pfam" id="PF13181">
    <property type="entry name" value="TPR_8"/>
    <property type="match status" value="1"/>
</dbReference>
<gene>
    <name evidence="10" type="ORF">MQE36_00015</name>
</gene>
<keyword evidence="3" id="KW-0808">Transferase</keyword>
<dbReference type="Gene3D" id="1.10.287.130">
    <property type="match status" value="1"/>
</dbReference>
<keyword evidence="11" id="KW-1185">Reference proteome</keyword>
<keyword evidence="6" id="KW-0802">TPR repeat</keyword>
<evidence type="ECO:0000313" key="10">
    <source>
        <dbReference type="EMBL" id="UNY98756.1"/>
    </source>
</evidence>
<dbReference type="Gene3D" id="1.25.40.10">
    <property type="entry name" value="Tetratricopeptide repeat domain"/>
    <property type="match status" value="2"/>
</dbReference>
<organism evidence="10 11">
    <name type="scientific">Zhouia spongiae</name>
    <dbReference type="NCBI Taxonomy" id="2202721"/>
    <lineage>
        <taxon>Bacteria</taxon>
        <taxon>Pseudomonadati</taxon>
        <taxon>Bacteroidota</taxon>
        <taxon>Flavobacteriia</taxon>
        <taxon>Flavobacteriales</taxon>
        <taxon>Flavobacteriaceae</taxon>
        <taxon>Zhouia</taxon>
    </lineage>
</organism>
<evidence type="ECO:0000256" key="8">
    <source>
        <dbReference type="SAM" id="Phobius"/>
    </source>
</evidence>
<dbReference type="Proteomes" id="UP000829476">
    <property type="component" value="Chromosome"/>
</dbReference>
<proteinExistence type="predicted"/>
<feature type="coiled-coil region" evidence="7">
    <location>
        <begin position="398"/>
        <end position="425"/>
    </location>
</feature>
<evidence type="ECO:0000256" key="3">
    <source>
        <dbReference type="ARBA" id="ARBA00022679"/>
    </source>
</evidence>
<evidence type="ECO:0000256" key="5">
    <source>
        <dbReference type="ARBA" id="ARBA00023012"/>
    </source>
</evidence>
<dbReference type="InterPro" id="IPR003594">
    <property type="entry name" value="HATPase_dom"/>
</dbReference>
<keyword evidence="5" id="KW-0902">Two-component regulatory system</keyword>
<keyword evidence="4 10" id="KW-0418">Kinase</keyword>
<reference evidence="10 11" key="1">
    <citation type="journal article" date="2018" name="Int. J. Syst. Evol. Microbiol.">
        <title>Zhouia spongiae sp. nov., isolated from a marine sponge.</title>
        <authorList>
            <person name="Zhuang L."/>
            <person name="Lin B."/>
            <person name="Qin F."/>
            <person name="Luo L."/>
        </authorList>
    </citation>
    <scope>NUCLEOTIDE SEQUENCE [LARGE SCALE GENOMIC DNA]</scope>
    <source>
        <strain evidence="10 11">HN-Y44</strain>
    </source>
</reference>
<dbReference type="InterPro" id="IPR011990">
    <property type="entry name" value="TPR-like_helical_dom_sf"/>
</dbReference>
<dbReference type="Pfam" id="PF13424">
    <property type="entry name" value="TPR_12"/>
    <property type="match status" value="1"/>
</dbReference>
<evidence type="ECO:0000256" key="6">
    <source>
        <dbReference type="PROSITE-ProRule" id="PRU00339"/>
    </source>
</evidence>
<feature type="domain" description="Histidine kinase" evidence="9">
    <location>
        <begin position="498"/>
        <end position="718"/>
    </location>
</feature>
<feature type="transmembrane region" description="Helical" evidence="8">
    <location>
        <begin position="426"/>
        <end position="448"/>
    </location>
</feature>
<dbReference type="SMART" id="SM00388">
    <property type="entry name" value="HisKA"/>
    <property type="match status" value="1"/>
</dbReference>
<evidence type="ECO:0000259" key="9">
    <source>
        <dbReference type="PROSITE" id="PS50109"/>
    </source>
</evidence>
<dbReference type="EC" id="2.7.13.3" evidence="2"/>
<comment type="catalytic activity">
    <reaction evidence="1">
        <text>ATP + protein L-histidine = ADP + protein N-phospho-L-histidine.</text>
        <dbReference type="EC" id="2.7.13.3"/>
    </reaction>
</comment>
<protein>
    <recommendedName>
        <fullName evidence="2">histidine kinase</fullName>
        <ecNumber evidence="2">2.7.13.3</ecNumber>
    </recommendedName>
</protein>
<dbReference type="EMBL" id="CP094326">
    <property type="protein sequence ID" value="UNY98756.1"/>
    <property type="molecule type" value="Genomic_DNA"/>
</dbReference>
<dbReference type="InterPro" id="IPR036890">
    <property type="entry name" value="HATPase_C_sf"/>
</dbReference>
<dbReference type="SUPFAM" id="SSF47384">
    <property type="entry name" value="Homodimeric domain of signal transducing histidine kinase"/>
    <property type="match status" value="1"/>
</dbReference>
<dbReference type="PANTHER" id="PTHR43711">
    <property type="entry name" value="TWO-COMPONENT HISTIDINE KINASE"/>
    <property type="match status" value="1"/>
</dbReference>
<keyword evidence="8" id="KW-0812">Transmembrane</keyword>
<evidence type="ECO:0000313" key="11">
    <source>
        <dbReference type="Proteomes" id="UP000829476"/>
    </source>
</evidence>
<keyword evidence="10" id="KW-0614">Plasmid</keyword>
<dbReference type="InterPro" id="IPR003661">
    <property type="entry name" value="HisK_dim/P_dom"/>
</dbReference>
<dbReference type="GO" id="GO:0016301">
    <property type="term" value="F:kinase activity"/>
    <property type="evidence" value="ECO:0007669"/>
    <property type="project" value="UniProtKB-KW"/>
</dbReference>
<dbReference type="InterPro" id="IPR036097">
    <property type="entry name" value="HisK_dim/P_sf"/>
</dbReference>
<keyword evidence="7" id="KW-0175">Coiled coil</keyword>
<evidence type="ECO:0000256" key="2">
    <source>
        <dbReference type="ARBA" id="ARBA00012438"/>
    </source>
</evidence>
<dbReference type="Pfam" id="PF02518">
    <property type="entry name" value="HATPase_c"/>
    <property type="match status" value="1"/>
</dbReference>
<accession>A0ABY3YM77</accession>
<dbReference type="SUPFAM" id="SSF55874">
    <property type="entry name" value="ATPase domain of HSP90 chaperone/DNA topoisomerase II/histidine kinase"/>
    <property type="match status" value="1"/>
</dbReference>
<sequence length="722" mass="82648">MKNSILYLCLILISLNGHTQVFKEDHLLSQDLDSLNLKYYETINKNPRIGLTYAEKAFELSKTTSSPIQFKTITNYATALYINEQFDIAYNIIQQAETLANNPEEKALYLTIKGLIANDLNKTTDAETAFKEALELYTSLNDKNNQFAVLNNLGLLYNNNGEYKKSLKAYLQCYDIINDINDEIDSYKYFLNLGAVSYNLNDYQNAQNSFLKALNEAREKNDSLRIYKANEKLAQTYMAIDSTAQALSFYKNTLPFYQRSGLKKDATNVLIQLGSINYSLGHKEKGWEYFKEAEILALQNGYVQNKALVFLKIAVYYKDKGILEDAENYLHKVIKMEGLIANLEILKLTYTELYAIARQRKDQASSLSYLEKASYYQDLIKEKHLISESDQIEARLSLKKKELELENLKINYELNELQISNQKQKIQGLVIFAILIGILLWLSVAMYFQKRKSQKKLFIQNSKIQLQNKKLIDINTEIKSQRQELASLNLLKDELLSILAHDVKSPITNLSHLLFILRNSLDHLKKDELEKNLANIEVNSANLLNLLNNILNWIISQSKGIKVKITGFSLTELIKQNIKIVESSIVSKDLTIEFHDHTDHIIHSDKNIIDLTIRNLLSNAVKFTPKNGIIKIEAVKVNDEMYHIKIIDTGIGFDERIHSMLKGNIEKVPVTSGTSKEKGYGIGLSLCKKMLLKINSKIVYEKNSPKGSVFIVHINTKTIENE</sequence>